<feature type="transmembrane region" description="Helical" evidence="6">
    <location>
        <begin position="12"/>
        <end position="31"/>
    </location>
</feature>
<evidence type="ECO:0000256" key="5">
    <source>
        <dbReference type="ARBA" id="ARBA00023315"/>
    </source>
</evidence>
<comment type="pathway">
    <text evidence="1">Lipid metabolism.</text>
</comment>
<keyword evidence="5 8" id="KW-0012">Acyltransferase</keyword>
<evidence type="ECO:0000256" key="6">
    <source>
        <dbReference type="SAM" id="Phobius"/>
    </source>
</evidence>
<evidence type="ECO:0000313" key="9">
    <source>
        <dbReference type="Proteomes" id="UP000243136"/>
    </source>
</evidence>
<dbReference type="SMART" id="SM00563">
    <property type="entry name" value="PlsC"/>
    <property type="match status" value="1"/>
</dbReference>
<dbReference type="Proteomes" id="UP000243136">
    <property type="component" value="Chromosome"/>
</dbReference>
<evidence type="ECO:0000259" key="7">
    <source>
        <dbReference type="SMART" id="SM00563"/>
    </source>
</evidence>
<name>A0A250G1U8_9FLAO</name>
<keyword evidence="6" id="KW-0472">Membrane</keyword>
<dbReference type="GO" id="GO:0006654">
    <property type="term" value="P:phosphatidic acid biosynthetic process"/>
    <property type="evidence" value="ECO:0007669"/>
    <property type="project" value="TreeGrafter"/>
</dbReference>
<dbReference type="GO" id="GO:0003841">
    <property type="term" value="F:1-acylglycerol-3-phosphate O-acyltransferase activity"/>
    <property type="evidence" value="ECO:0007669"/>
    <property type="project" value="TreeGrafter"/>
</dbReference>
<evidence type="ECO:0000256" key="4">
    <source>
        <dbReference type="ARBA" id="ARBA00023098"/>
    </source>
</evidence>
<dbReference type="InterPro" id="IPR002123">
    <property type="entry name" value="Plipid/glycerol_acylTrfase"/>
</dbReference>
<reference evidence="9" key="1">
    <citation type="submission" date="2017-06" db="EMBL/GenBank/DDBJ databases">
        <title>Capnocytophaga spp. assemblies.</title>
        <authorList>
            <person name="Gulvik C.A."/>
        </authorList>
    </citation>
    <scope>NUCLEOTIDE SEQUENCE [LARGE SCALE GENOMIC DNA]</scope>
    <source>
        <strain evidence="9">H5594</strain>
    </source>
</reference>
<dbReference type="AlphaFoldDB" id="A0A250G1U8"/>
<keyword evidence="2" id="KW-0444">Lipid biosynthesis</keyword>
<dbReference type="SUPFAM" id="SSF69593">
    <property type="entry name" value="Glycerol-3-phosphate (1)-acyltransferase"/>
    <property type="match status" value="1"/>
</dbReference>
<evidence type="ECO:0000256" key="3">
    <source>
        <dbReference type="ARBA" id="ARBA00022679"/>
    </source>
</evidence>
<evidence type="ECO:0000313" key="8">
    <source>
        <dbReference type="EMBL" id="ATA91273.1"/>
    </source>
</evidence>
<keyword evidence="3 8" id="KW-0808">Transferase</keyword>
<feature type="domain" description="Phospholipid/glycerol acyltransferase" evidence="7">
    <location>
        <begin position="76"/>
        <end position="195"/>
    </location>
</feature>
<organism evidence="8 9">
    <name type="scientific">Capnocytophaga canimorsus</name>
    <dbReference type="NCBI Taxonomy" id="28188"/>
    <lineage>
        <taxon>Bacteria</taxon>
        <taxon>Pseudomonadati</taxon>
        <taxon>Bacteroidota</taxon>
        <taxon>Flavobacteriia</taxon>
        <taxon>Flavobacteriales</taxon>
        <taxon>Flavobacteriaceae</taxon>
        <taxon>Capnocytophaga</taxon>
    </lineage>
</organism>
<dbReference type="CDD" id="cd07989">
    <property type="entry name" value="LPLAT_AGPAT-like"/>
    <property type="match status" value="1"/>
</dbReference>
<keyword evidence="4" id="KW-0443">Lipid metabolism</keyword>
<dbReference type="PANTHER" id="PTHR10434:SF64">
    <property type="entry name" value="1-ACYL-SN-GLYCEROL-3-PHOSPHATE ACYLTRANSFERASE-RELATED"/>
    <property type="match status" value="1"/>
</dbReference>
<dbReference type="PANTHER" id="PTHR10434">
    <property type="entry name" value="1-ACYL-SN-GLYCEROL-3-PHOSPHATE ACYLTRANSFERASE"/>
    <property type="match status" value="1"/>
</dbReference>
<accession>A0A250G1U8</accession>
<protein>
    <submittedName>
        <fullName evidence="8">1-acyl-sn-glycerol-3-phosphate acyltransferase</fullName>
    </submittedName>
</protein>
<dbReference type="RefSeq" id="WP_095916832.1">
    <property type="nucleotide sequence ID" value="NZ_CP022388.1"/>
</dbReference>
<keyword evidence="6" id="KW-0812">Transmembrane</keyword>
<dbReference type="EMBL" id="CP022388">
    <property type="protein sequence ID" value="ATA91273.1"/>
    <property type="molecule type" value="Genomic_DNA"/>
</dbReference>
<gene>
    <name evidence="8" type="ORF">CGC56_03285</name>
</gene>
<dbReference type="Pfam" id="PF01553">
    <property type="entry name" value="Acyltransferase"/>
    <property type="match status" value="1"/>
</dbReference>
<proteinExistence type="predicted"/>
<keyword evidence="6" id="KW-1133">Transmembrane helix</keyword>
<evidence type="ECO:0000256" key="1">
    <source>
        <dbReference type="ARBA" id="ARBA00005189"/>
    </source>
</evidence>
<sequence>MKKIISYPLSIIHYSVYIFLLVLFHPLQWICIHWIGRKAHKKLVDFLNILLIKSLWITFNRVKFTFTAPIPENVPLLFLANHQSVYDIPPLIWYLRKFSLRFVGKKELGNGTPSITINLRNNGSVLIDRKNPQEAIAQLEVFGKSLQKEKDAGMIFPEGTRARNGKPKPFKTSGLKAIASQIPYGYFVPITINNSWKILKYGVFPLGIGNCVTFQVHTPIKINPQELEQQITQMEEIINSNIKF</sequence>
<evidence type="ECO:0000256" key="2">
    <source>
        <dbReference type="ARBA" id="ARBA00022516"/>
    </source>
</evidence>